<protein>
    <submittedName>
        <fullName evidence="2">Uncharacterized protein</fullName>
    </submittedName>
</protein>
<dbReference type="EMBL" id="LN679161">
    <property type="protein sequence ID" value="CEL62134.1"/>
    <property type="molecule type" value="Genomic_DNA"/>
</dbReference>
<feature type="region of interest" description="Disordered" evidence="1">
    <location>
        <begin position="100"/>
        <end position="123"/>
    </location>
</feature>
<evidence type="ECO:0000313" key="4">
    <source>
        <dbReference type="Proteomes" id="UP000012065"/>
    </source>
</evidence>
<organism evidence="2 4">
    <name type="scientific">Thanatephorus cucumeris (strain AG1-IB / isolate 7/3/14)</name>
    <name type="common">Lettuce bottom rot fungus</name>
    <name type="synonym">Rhizoctonia solani</name>
    <dbReference type="NCBI Taxonomy" id="1108050"/>
    <lineage>
        <taxon>Eukaryota</taxon>
        <taxon>Fungi</taxon>
        <taxon>Dikarya</taxon>
        <taxon>Basidiomycota</taxon>
        <taxon>Agaricomycotina</taxon>
        <taxon>Agaricomycetes</taxon>
        <taxon>Cantharellales</taxon>
        <taxon>Ceratobasidiaceae</taxon>
        <taxon>Rhizoctonia</taxon>
        <taxon>Rhizoctonia solani AG-1</taxon>
    </lineage>
</organism>
<proteinExistence type="predicted"/>
<reference evidence="2 4" key="2">
    <citation type="journal article" date="2013" name="J. Biotechnol.">
        <title>Establishment and interpretation of the genome sequence of the phytopathogenic fungus Rhizoctonia solani AG1-IB isolate 7/3/14.</title>
        <authorList>
            <person name="Wibberg D.W."/>
            <person name="Jelonek L.J."/>
            <person name="Rupp O.R."/>
            <person name="Hennig M.H."/>
            <person name="Eikmeyer F.E."/>
            <person name="Goesmann A.G."/>
            <person name="Hartmann A.H."/>
            <person name="Borriss R.B."/>
            <person name="Grosch R.G."/>
            <person name="Puehler A.P."/>
            <person name="Schlueter A.S."/>
        </authorList>
    </citation>
    <scope>NUCLEOTIDE SEQUENCE [LARGE SCALE GENOMIC DNA]</scope>
    <source>
        <strain evidence="4">AG1-IB / isolate 7/3/14</strain>
        <strain evidence="2">Isolate 7/3/14</strain>
    </source>
</reference>
<accession>M5C4E8</accession>
<evidence type="ECO:0000313" key="5">
    <source>
        <dbReference type="Proteomes" id="UP000059188"/>
    </source>
</evidence>
<dbReference type="OrthoDB" id="3270591at2759"/>
<dbReference type="Proteomes" id="UP000059188">
    <property type="component" value="Unassembled WGS sequence"/>
</dbReference>
<dbReference type="AlphaFoldDB" id="M5C4E8"/>
<gene>
    <name evidence="2" type="ORF">BN14_08386</name>
    <name evidence="3" type="ORF">RSOLAG1IB_10228</name>
</gene>
<dbReference type="EMBL" id="CAOJ01012875">
    <property type="protein sequence ID" value="CCO34291.1"/>
    <property type="molecule type" value="Genomic_DNA"/>
</dbReference>
<keyword evidence="5" id="KW-1185">Reference proteome</keyword>
<dbReference type="Proteomes" id="UP000012065">
    <property type="component" value="Unassembled WGS sequence"/>
</dbReference>
<evidence type="ECO:0000313" key="2">
    <source>
        <dbReference type="EMBL" id="CCO34291.1"/>
    </source>
</evidence>
<reference evidence="2" key="1">
    <citation type="submission" date="2012-10" db="EMBL/GenBank/DDBJ databases">
        <authorList>
            <person name="Jelonek L."/>
        </authorList>
    </citation>
    <scope>NUCLEOTIDE SEQUENCE</scope>
    <source>
        <strain evidence="2">Isolate 7/3/14</strain>
    </source>
</reference>
<sequence>MEWGHYTSYNPFVTHSHQASQGSQHVDPFGKLTKLFEDLKSLVDLRLSTIKQQITSNTCPQLSCSPLQTPLPTTPNTAHTNPNISKASASFASVAASANSNSKDLGATPSQKPAANQENNRQAKGKPKLIHLVIQYGDALPKANCLLDISIYHALRPLIEAHSNAIGGQLKLVKWNLSGNLVLLFTHSSNATAILAIESKICNALQMEGSKSLHRATPWSKICIPNVATGVSGFNPTPFSKEFLLEEILYSNPALNKLVITQGPNWAVHPSKIKSNYASLLIAFEDKDGSIIDQLTKTKISIFGRSLKVRK</sequence>
<evidence type="ECO:0000256" key="1">
    <source>
        <dbReference type="SAM" id="MobiDB-lite"/>
    </source>
</evidence>
<name>M5C4E8_THACB</name>
<feature type="compositionally biased region" description="Polar residues" evidence="1">
    <location>
        <begin position="108"/>
        <end position="122"/>
    </location>
</feature>
<dbReference type="HOGENOM" id="CLU_894821_0_0_1"/>
<reference evidence="3 5" key="3">
    <citation type="submission" date="2014-11" db="EMBL/GenBank/DDBJ databases">
        <authorList>
            <person name="Wibberg Daniel"/>
        </authorList>
    </citation>
    <scope>NUCLEOTIDE SEQUENCE [LARGE SCALE GENOMIC DNA]</scope>
    <source>
        <strain evidence="3">Rhizoctonia solani AG1-IB 7/3/14</strain>
    </source>
</reference>
<evidence type="ECO:0000313" key="3">
    <source>
        <dbReference type="EMBL" id="CEL62134.1"/>
    </source>
</evidence>